<protein>
    <submittedName>
        <fullName evidence="2">S41 family peptidase</fullName>
    </submittedName>
</protein>
<reference evidence="3" key="1">
    <citation type="journal article" date="2019" name="Int. J. Syst. Evol. Microbiol.">
        <title>The Global Catalogue of Microorganisms (GCM) 10K type strain sequencing project: providing services to taxonomists for standard genome sequencing and annotation.</title>
        <authorList>
            <consortium name="The Broad Institute Genomics Platform"/>
            <consortium name="The Broad Institute Genome Sequencing Center for Infectious Disease"/>
            <person name="Wu L."/>
            <person name="Ma J."/>
        </authorList>
    </citation>
    <scope>NUCLEOTIDE SEQUENCE [LARGE SCALE GENOMIC DNA]</scope>
    <source>
        <strain evidence="3">KCTC 23299</strain>
    </source>
</reference>
<feature type="domain" description="Tail specific protease" evidence="1">
    <location>
        <begin position="250"/>
        <end position="456"/>
    </location>
</feature>
<dbReference type="SUPFAM" id="SSF52096">
    <property type="entry name" value="ClpP/crotonase"/>
    <property type="match status" value="1"/>
</dbReference>
<evidence type="ECO:0000313" key="2">
    <source>
        <dbReference type="EMBL" id="MFD2918610.1"/>
    </source>
</evidence>
<organism evidence="2 3">
    <name type="scientific">Terrimonas rubra</name>
    <dbReference type="NCBI Taxonomy" id="1035890"/>
    <lineage>
        <taxon>Bacteria</taxon>
        <taxon>Pseudomonadati</taxon>
        <taxon>Bacteroidota</taxon>
        <taxon>Chitinophagia</taxon>
        <taxon>Chitinophagales</taxon>
        <taxon>Chitinophagaceae</taxon>
        <taxon>Terrimonas</taxon>
    </lineage>
</organism>
<evidence type="ECO:0000259" key="1">
    <source>
        <dbReference type="Pfam" id="PF03572"/>
    </source>
</evidence>
<evidence type="ECO:0000313" key="3">
    <source>
        <dbReference type="Proteomes" id="UP001597511"/>
    </source>
</evidence>
<dbReference type="Gene3D" id="3.90.226.10">
    <property type="entry name" value="2-enoyl-CoA Hydratase, Chain A, domain 1"/>
    <property type="match status" value="1"/>
</dbReference>
<proteinExistence type="predicted"/>
<dbReference type="Pfam" id="PF03572">
    <property type="entry name" value="Peptidase_S41"/>
    <property type="match status" value="1"/>
</dbReference>
<sequence length="482" mass="54615">MKSLFAGLVLCGSLLQTVDNLYAQADCNCTETFKWVKETFEKNDAGFQYALEQKGKDLYAKHNTLFTAKVKPIKDKYKCADVLNEWLKFFRKGHLGISALGNGPAQSANITKWPVLPVTEAQLRNMHVTDTSGLFTGIWKTGAYSIGIVKQNKGYKGVILESGNPSWKYQQVKMEMKDDNTGTYYMGDFSPINFSKVEWLSKNMIRLTPAITLQRVYPVYPEDEDIQLYVKAMTADKPFIQELSDQTLLFRIPSFGGAQKPFIDSVIREFSSLIKSRKNLVIDIRNGTGGDDVSFDNIIPLLYTNPIRIVDMEFLSTPLNNKRMEAYLEIPNLSEKNRQEVHAILKLLNENLGKFVHLKKGRYVDIEKMDTVFPNPAQVAIIANKNNGSTDEQFLLAAKQSKKVKIFGESTFGVLDISNMHFVKSPDQKFELGYCLSKSFRIPGMAIDGIGVQPDYFMDRSIPDAQWLKYVVSVLEDKEFTP</sequence>
<accession>A0ABW6A2C0</accession>
<dbReference type="EMBL" id="JBHUOZ010000001">
    <property type="protein sequence ID" value="MFD2918610.1"/>
    <property type="molecule type" value="Genomic_DNA"/>
</dbReference>
<dbReference type="Proteomes" id="UP001597511">
    <property type="component" value="Unassembled WGS sequence"/>
</dbReference>
<keyword evidence="3" id="KW-1185">Reference proteome</keyword>
<dbReference type="RefSeq" id="WP_386094974.1">
    <property type="nucleotide sequence ID" value="NZ_JBHUOZ010000001.1"/>
</dbReference>
<name>A0ABW6A2C0_9BACT</name>
<gene>
    <name evidence="2" type="ORF">ACFS6H_02740</name>
</gene>
<dbReference type="InterPro" id="IPR005151">
    <property type="entry name" value="Tail-specific_protease"/>
</dbReference>
<dbReference type="InterPro" id="IPR029045">
    <property type="entry name" value="ClpP/crotonase-like_dom_sf"/>
</dbReference>
<comment type="caution">
    <text evidence="2">The sequence shown here is derived from an EMBL/GenBank/DDBJ whole genome shotgun (WGS) entry which is preliminary data.</text>
</comment>